<sequence>MGNTSFILVRDAQRDELTGPSTQFAELTGAYWLEPIYARLANEWSRQGRTVPGAQSGRLRLLTDGAAEPVPPDEAERASGETAGEPGRRPQPRNLTLEPAPLAGVTVLPGRASRSGRDGHGADGVREPGRPRTDPEDDGSGSGSA</sequence>
<evidence type="ECO:0000313" key="3">
    <source>
        <dbReference type="Proteomes" id="UP000631535"/>
    </source>
</evidence>
<protein>
    <submittedName>
        <fullName evidence="2">Uncharacterized protein</fullName>
    </submittedName>
</protein>
<comment type="caution">
    <text evidence="2">The sequence shown here is derived from an EMBL/GenBank/DDBJ whole genome shotgun (WGS) entry which is preliminary data.</text>
</comment>
<accession>A0ABQ2M1K8</accession>
<evidence type="ECO:0000313" key="2">
    <source>
        <dbReference type="EMBL" id="GGO45904.1"/>
    </source>
</evidence>
<evidence type="ECO:0000256" key="1">
    <source>
        <dbReference type="SAM" id="MobiDB-lite"/>
    </source>
</evidence>
<gene>
    <name evidence="2" type="ORF">GCM10012287_14960</name>
</gene>
<dbReference type="EMBL" id="BMMP01000004">
    <property type="protein sequence ID" value="GGO45904.1"/>
    <property type="molecule type" value="Genomic_DNA"/>
</dbReference>
<reference evidence="3" key="1">
    <citation type="journal article" date="2019" name="Int. J. Syst. Evol. Microbiol.">
        <title>The Global Catalogue of Microorganisms (GCM) 10K type strain sequencing project: providing services to taxonomists for standard genome sequencing and annotation.</title>
        <authorList>
            <consortium name="The Broad Institute Genomics Platform"/>
            <consortium name="The Broad Institute Genome Sequencing Center for Infectious Disease"/>
            <person name="Wu L."/>
            <person name="Ma J."/>
        </authorList>
    </citation>
    <scope>NUCLEOTIDE SEQUENCE [LARGE SCALE GENOMIC DNA]</scope>
    <source>
        <strain evidence="3">CGMCC 4.7178</strain>
    </source>
</reference>
<name>A0ABQ2M1K8_9ACTN</name>
<dbReference type="RefSeq" id="WP_189036295.1">
    <property type="nucleotide sequence ID" value="NZ_BMMP01000004.1"/>
</dbReference>
<proteinExistence type="predicted"/>
<feature type="compositionally biased region" description="Basic and acidic residues" evidence="1">
    <location>
        <begin position="115"/>
        <end position="134"/>
    </location>
</feature>
<keyword evidence="3" id="KW-1185">Reference proteome</keyword>
<dbReference type="Proteomes" id="UP000631535">
    <property type="component" value="Unassembled WGS sequence"/>
</dbReference>
<feature type="region of interest" description="Disordered" evidence="1">
    <location>
        <begin position="49"/>
        <end position="145"/>
    </location>
</feature>
<organism evidence="2 3">
    <name type="scientific">Streptomyces daqingensis</name>
    <dbReference type="NCBI Taxonomy" id="1472640"/>
    <lineage>
        <taxon>Bacteria</taxon>
        <taxon>Bacillati</taxon>
        <taxon>Actinomycetota</taxon>
        <taxon>Actinomycetes</taxon>
        <taxon>Kitasatosporales</taxon>
        <taxon>Streptomycetaceae</taxon>
        <taxon>Streptomyces</taxon>
    </lineage>
</organism>